<reference evidence="1" key="2">
    <citation type="submission" date="2023-01" db="EMBL/GenBank/DDBJ databases">
        <title>Draft genome sequence of Agaribacter marinus strain NBRC 110023.</title>
        <authorList>
            <person name="Sun Q."/>
            <person name="Mori K."/>
        </authorList>
    </citation>
    <scope>NUCLEOTIDE SEQUENCE</scope>
    <source>
        <strain evidence="1">NBRC 110023</strain>
    </source>
</reference>
<protein>
    <submittedName>
        <fullName evidence="1">Uncharacterized protein</fullName>
    </submittedName>
</protein>
<dbReference type="EMBL" id="BSOT01000001">
    <property type="protein sequence ID" value="GLR69132.1"/>
    <property type="molecule type" value="Genomic_DNA"/>
</dbReference>
<comment type="caution">
    <text evidence="1">The sequence shown here is derived from an EMBL/GenBank/DDBJ whole genome shotgun (WGS) entry which is preliminary data.</text>
</comment>
<dbReference type="Proteomes" id="UP001156601">
    <property type="component" value="Unassembled WGS sequence"/>
</dbReference>
<sequence length="72" mass="8447">MGLFSTFSFLKPNEKRKDGVYEKFKDEEKKVLNFYQACCRNIRKNCRKDNTGFYHGVGSDLLSEIGVEKLQF</sequence>
<dbReference type="AlphaFoldDB" id="A0AA37STY4"/>
<proteinExistence type="predicted"/>
<reference evidence="1" key="1">
    <citation type="journal article" date="2014" name="Int. J. Syst. Evol. Microbiol.">
        <title>Complete genome sequence of Corynebacterium casei LMG S-19264T (=DSM 44701T), isolated from a smear-ripened cheese.</title>
        <authorList>
            <consortium name="US DOE Joint Genome Institute (JGI-PGF)"/>
            <person name="Walter F."/>
            <person name="Albersmeier A."/>
            <person name="Kalinowski J."/>
            <person name="Ruckert C."/>
        </authorList>
    </citation>
    <scope>NUCLEOTIDE SEQUENCE</scope>
    <source>
        <strain evidence="1">NBRC 110023</strain>
    </source>
</reference>
<evidence type="ECO:0000313" key="1">
    <source>
        <dbReference type="EMBL" id="GLR69132.1"/>
    </source>
</evidence>
<evidence type="ECO:0000313" key="2">
    <source>
        <dbReference type="Proteomes" id="UP001156601"/>
    </source>
</evidence>
<name>A0AA37STY4_9ALTE</name>
<keyword evidence="2" id="KW-1185">Reference proteome</keyword>
<organism evidence="1 2">
    <name type="scientific">Agaribacter marinus</name>
    <dbReference type="NCBI Taxonomy" id="1431249"/>
    <lineage>
        <taxon>Bacteria</taxon>
        <taxon>Pseudomonadati</taxon>
        <taxon>Pseudomonadota</taxon>
        <taxon>Gammaproteobacteria</taxon>
        <taxon>Alteromonadales</taxon>
        <taxon>Alteromonadaceae</taxon>
        <taxon>Agaribacter</taxon>
    </lineage>
</organism>
<accession>A0AA37STY4</accession>
<gene>
    <name evidence="1" type="ORF">GCM10007852_00400</name>
</gene>